<feature type="region of interest" description="Disordered" evidence="1">
    <location>
        <begin position="24"/>
        <end position="46"/>
    </location>
</feature>
<feature type="signal peptide" evidence="2">
    <location>
        <begin position="1"/>
        <end position="22"/>
    </location>
</feature>
<feature type="chain" id="PRO_5043968318" description="Secreted protein" evidence="2">
    <location>
        <begin position="23"/>
        <end position="136"/>
    </location>
</feature>
<sequence length="136" mass="15199">MSSNSFVVLSVFFLPTFHFSLPQNEHQTRSPPPSLSRPTTVNHHHRHRHRHHLLRCGVLLRRLLPISPLLSPSPLLRCCSGRFTLSGIRIFFSSSDLGFNHRLGSVPLPSSARSLSPPVFVNVFPAAFLASPSRFA</sequence>
<dbReference type="AlphaFoldDB" id="A0AAW1JMR2"/>
<name>A0AAW1JMR2_SAPOF</name>
<evidence type="ECO:0000313" key="3">
    <source>
        <dbReference type="EMBL" id="KAK9705138.1"/>
    </source>
</evidence>
<accession>A0AAW1JMR2</accession>
<protein>
    <recommendedName>
        <fullName evidence="5">Secreted protein</fullName>
    </recommendedName>
</protein>
<keyword evidence="4" id="KW-1185">Reference proteome</keyword>
<dbReference type="Proteomes" id="UP001443914">
    <property type="component" value="Unassembled WGS sequence"/>
</dbReference>
<evidence type="ECO:0000256" key="2">
    <source>
        <dbReference type="SAM" id="SignalP"/>
    </source>
</evidence>
<gene>
    <name evidence="3" type="ORF">RND81_07G035600</name>
</gene>
<comment type="caution">
    <text evidence="3">The sequence shown here is derived from an EMBL/GenBank/DDBJ whole genome shotgun (WGS) entry which is preliminary data.</text>
</comment>
<organism evidence="3 4">
    <name type="scientific">Saponaria officinalis</name>
    <name type="common">Common soapwort</name>
    <name type="synonym">Lychnis saponaria</name>
    <dbReference type="NCBI Taxonomy" id="3572"/>
    <lineage>
        <taxon>Eukaryota</taxon>
        <taxon>Viridiplantae</taxon>
        <taxon>Streptophyta</taxon>
        <taxon>Embryophyta</taxon>
        <taxon>Tracheophyta</taxon>
        <taxon>Spermatophyta</taxon>
        <taxon>Magnoliopsida</taxon>
        <taxon>eudicotyledons</taxon>
        <taxon>Gunneridae</taxon>
        <taxon>Pentapetalae</taxon>
        <taxon>Caryophyllales</taxon>
        <taxon>Caryophyllaceae</taxon>
        <taxon>Caryophylleae</taxon>
        <taxon>Saponaria</taxon>
    </lineage>
</organism>
<reference evidence="3" key="1">
    <citation type="submission" date="2024-03" db="EMBL/GenBank/DDBJ databases">
        <title>WGS assembly of Saponaria officinalis var. Norfolk2.</title>
        <authorList>
            <person name="Jenkins J."/>
            <person name="Shu S."/>
            <person name="Grimwood J."/>
            <person name="Barry K."/>
            <person name="Goodstein D."/>
            <person name="Schmutz J."/>
            <person name="Leebens-Mack J."/>
            <person name="Osbourn A."/>
        </authorList>
    </citation>
    <scope>NUCLEOTIDE SEQUENCE [LARGE SCALE GENOMIC DNA]</scope>
    <source>
        <strain evidence="3">JIC</strain>
    </source>
</reference>
<evidence type="ECO:0000256" key="1">
    <source>
        <dbReference type="SAM" id="MobiDB-lite"/>
    </source>
</evidence>
<keyword evidence="2" id="KW-0732">Signal</keyword>
<dbReference type="EMBL" id="JBDFQZ010000007">
    <property type="protein sequence ID" value="KAK9705138.1"/>
    <property type="molecule type" value="Genomic_DNA"/>
</dbReference>
<evidence type="ECO:0008006" key="5">
    <source>
        <dbReference type="Google" id="ProtNLM"/>
    </source>
</evidence>
<proteinExistence type="predicted"/>
<evidence type="ECO:0000313" key="4">
    <source>
        <dbReference type="Proteomes" id="UP001443914"/>
    </source>
</evidence>